<evidence type="ECO:0000256" key="8">
    <source>
        <dbReference type="ARBA" id="ARBA00023014"/>
    </source>
</evidence>
<evidence type="ECO:0000259" key="13">
    <source>
        <dbReference type="PROSITE" id="PS51296"/>
    </source>
</evidence>
<dbReference type="SUPFAM" id="SSF50022">
    <property type="entry name" value="ISP domain"/>
    <property type="match status" value="1"/>
</dbReference>
<dbReference type="CDD" id="cd03470">
    <property type="entry name" value="Rieske_cytochrome_bc1"/>
    <property type="match status" value="1"/>
</dbReference>
<keyword evidence="6" id="KW-1133">Transmembrane helix</keyword>
<dbReference type="Pfam" id="PF00355">
    <property type="entry name" value="Rieske"/>
    <property type="match status" value="1"/>
</dbReference>
<dbReference type="SUPFAM" id="SSF81502">
    <property type="entry name" value="ISP transmembrane anchor"/>
    <property type="match status" value="1"/>
</dbReference>
<dbReference type="InterPro" id="IPR036922">
    <property type="entry name" value="Rieske_2Fe-2S_sf"/>
</dbReference>
<evidence type="ECO:0000256" key="12">
    <source>
        <dbReference type="RuleBase" id="RU004495"/>
    </source>
</evidence>
<evidence type="ECO:0000256" key="7">
    <source>
        <dbReference type="ARBA" id="ARBA00023004"/>
    </source>
</evidence>
<evidence type="ECO:0000256" key="6">
    <source>
        <dbReference type="ARBA" id="ARBA00022989"/>
    </source>
</evidence>
<keyword evidence="11" id="KW-0249">Electron transport</keyword>
<dbReference type="AlphaFoldDB" id="A0A183S956"/>
<comment type="subcellular location">
    <subcellularLocation>
        <location evidence="1">Membrane</location>
        <topology evidence="1">Single-pass membrane protein</topology>
    </subcellularLocation>
    <subcellularLocation>
        <location evidence="12">Mitochondrion inner membrane</location>
    </subcellularLocation>
</comment>
<dbReference type="Gene3D" id="1.20.5.270">
    <property type="entry name" value="Ubiquinol cytochrome reductase, transmembrane domain"/>
    <property type="match status" value="1"/>
</dbReference>
<comment type="similarity">
    <text evidence="2">Belongs to the Rieske iron-sulfur protein family.</text>
</comment>
<evidence type="ECO:0000256" key="10">
    <source>
        <dbReference type="ARBA" id="ARBA00023157"/>
    </source>
</evidence>
<protein>
    <recommendedName>
        <fullName evidence="11">Cytochrome b-c1 complex subunit Rieske, mitochondrial</fullName>
        <ecNumber evidence="11">7.1.1.8</ecNumber>
    </recommendedName>
</protein>
<comment type="miscellaneous">
    <text evidence="11">The Rieske protein is a high potential 2Fe-2S protein.</text>
</comment>
<keyword evidence="3" id="KW-0812">Transmembrane</keyword>
<dbReference type="PRINTS" id="PR00162">
    <property type="entry name" value="RIESKE"/>
</dbReference>
<name>A0A183S956_SCHSO</name>
<organism evidence="14">
    <name type="scientific">Schistocephalus solidus</name>
    <name type="common">Tapeworm</name>
    <dbReference type="NCBI Taxonomy" id="70667"/>
    <lineage>
        <taxon>Eukaryota</taxon>
        <taxon>Metazoa</taxon>
        <taxon>Spiralia</taxon>
        <taxon>Lophotrochozoa</taxon>
        <taxon>Platyhelminthes</taxon>
        <taxon>Cestoda</taxon>
        <taxon>Eucestoda</taxon>
        <taxon>Diphyllobothriidea</taxon>
        <taxon>Diphyllobothriidae</taxon>
        <taxon>Schistocephalus</taxon>
    </lineage>
</organism>
<comment type="catalytic activity">
    <reaction evidence="11">
        <text>a quinol + 2 Fe(III)-[cytochrome c](out) = a quinone + 2 Fe(II)-[cytochrome c](out) + 2 H(+)(out)</text>
        <dbReference type="Rhea" id="RHEA:11484"/>
        <dbReference type="Rhea" id="RHEA-COMP:10350"/>
        <dbReference type="Rhea" id="RHEA-COMP:14399"/>
        <dbReference type="ChEBI" id="CHEBI:15378"/>
        <dbReference type="ChEBI" id="CHEBI:24646"/>
        <dbReference type="ChEBI" id="CHEBI:29033"/>
        <dbReference type="ChEBI" id="CHEBI:29034"/>
        <dbReference type="ChEBI" id="CHEBI:132124"/>
        <dbReference type="EC" id="7.1.1.8"/>
    </reaction>
</comment>
<dbReference type="NCBIfam" id="TIGR01416">
    <property type="entry name" value="Rieske_proteo"/>
    <property type="match status" value="1"/>
</dbReference>
<reference evidence="14" key="1">
    <citation type="submission" date="2016-06" db="UniProtKB">
        <authorList>
            <consortium name="WormBaseParasite"/>
        </authorList>
    </citation>
    <scope>IDENTIFICATION</scope>
</reference>
<dbReference type="InterPro" id="IPR037008">
    <property type="entry name" value="bc1_Rieske_TM_sf"/>
</dbReference>
<dbReference type="PANTHER" id="PTHR10134">
    <property type="entry name" value="CYTOCHROME B-C1 COMPLEX SUBUNIT RIESKE, MITOCHONDRIAL"/>
    <property type="match status" value="1"/>
</dbReference>
<keyword evidence="12" id="KW-0496">Mitochondrion</keyword>
<evidence type="ECO:0000256" key="9">
    <source>
        <dbReference type="ARBA" id="ARBA00023136"/>
    </source>
</evidence>
<evidence type="ECO:0000256" key="4">
    <source>
        <dbReference type="ARBA" id="ARBA00022714"/>
    </source>
</evidence>
<dbReference type="InterPro" id="IPR005805">
    <property type="entry name" value="Rieske_Fe-S_prot_C"/>
</dbReference>
<feature type="domain" description="Rieske" evidence="13">
    <location>
        <begin position="115"/>
        <end position="201"/>
    </location>
</feature>
<keyword evidence="4" id="KW-0001">2Fe-2S</keyword>
<sequence>LQVRFSHVDITKVPDFSAYRLKSTNDPHAHTSKTELQRKVFTYTIAFAGTVLATTAAKYAVTTMVQTLGPSAKTLALASIEVNLASIPEGKNLVVKWRNKPLFVRHRTQEEIERERAVPLSDLRDQQRDEDRVENPEWLICIGVCTHLGCVPIANAGDYVGGYYCPCHGSHYDASGRIRKGPAPLNLEIPPYKFLDENTLVVG</sequence>
<dbReference type="InterPro" id="IPR006317">
    <property type="entry name" value="Ubiquinol_cyt_c_Rdtase_Fe-S-su"/>
</dbReference>
<keyword evidence="10" id="KW-1015">Disulfide bond</keyword>
<dbReference type="GO" id="GO:0046872">
    <property type="term" value="F:metal ion binding"/>
    <property type="evidence" value="ECO:0007669"/>
    <property type="project" value="UniProtKB-KW"/>
</dbReference>
<evidence type="ECO:0000313" key="14">
    <source>
        <dbReference type="WBParaSite" id="SSLN_0000078701-mRNA-1"/>
    </source>
</evidence>
<accession>A0A183S956</accession>
<evidence type="ECO:0000256" key="3">
    <source>
        <dbReference type="ARBA" id="ARBA00022692"/>
    </source>
</evidence>
<dbReference type="Gene3D" id="2.102.10.10">
    <property type="entry name" value="Rieske [2Fe-2S] iron-sulphur domain"/>
    <property type="match status" value="1"/>
</dbReference>
<dbReference type="InterPro" id="IPR004192">
    <property type="entry name" value="Rieske_TM"/>
</dbReference>
<dbReference type="GO" id="GO:0051537">
    <property type="term" value="F:2 iron, 2 sulfur cluster binding"/>
    <property type="evidence" value="ECO:0007669"/>
    <property type="project" value="UniProtKB-KW"/>
</dbReference>
<dbReference type="WBParaSite" id="SSLN_0000078701-mRNA-1">
    <property type="protein sequence ID" value="SSLN_0000078701-mRNA-1"/>
    <property type="gene ID" value="SSLN_0000078701"/>
</dbReference>
<keyword evidence="7" id="KW-0408">Iron</keyword>
<evidence type="ECO:0000256" key="2">
    <source>
        <dbReference type="ARBA" id="ARBA00010651"/>
    </source>
</evidence>
<proteinExistence type="inferred from homology"/>
<dbReference type="GO" id="GO:0008121">
    <property type="term" value="F:quinol-cytochrome-c reductase activity"/>
    <property type="evidence" value="ECO:0007669"/>
    <property type="project" value="UniProtKB-EC"/>
</dbReference>
<evidence type="ECO:0000256" key="11">
    <source>
        <dbReference type="RuleBase" id="RU004494"/>
    </source>
</evidence>
<dbReference type="Pfam" id="PF02921">
    <property type="entry name" value="UCR_TM"/>
    <property type="match status" value="1"/>
</dbReference>
<evidence type="ECO:0000256" key="5">
    <source>
        <dbReference type="ARBA" id="ARBA00022723"/>
    </source>
</evidence>
<evidence type="ECO:0000256" key="1">
    <source>
        <dbReference type="ARBA" id="ARBA00004167"/>
    </source>
</evidence>
<comment type="cofactor">
    <cofactor evidence="11">
        <name>[2Fe-2S] cluster</name>
        <dbReference type="ChEBI" id="CHEBI:190135"/>
    </cofactor>
    <text evidence="11">Binds 1 [2Fe-2S] cluster per subunit.</text>
</comment>
<dbReference type="EC" id="7.1.1.8" evidence="11"/>
<keyword evidence="12" id="KW-0679">Respiratory chain</keyword>
<keyword evidence="5" id="KW-0479">Metal-binding</keyword>
<keyword evidence="11" id="KW-0813">Transport</keyword>
<dbReference type="PROSITE" id="PS51296">
    <property type="entry name" value="RIESKE"/>
    <property type="match status" value="1"/>
</dbReference>
<dbReference type="FunFam" id="2.102.10.10:FF:000001">
    <property type="entry name" value="Cytochrome b-c1 complex subunit Rieske, mitochondrial"/>
    <property type="match status" value="1"/>
</dbReference>
<keyword evidence="9" id="KW-0472">Membrane</keyword>
<dbReference type="GO" id="GO:0005743">
    <property type="term" value="C:mitochondrial inner membrane"/>
    <property type="evidence" value="ECO:0007669"/>
    <property type="project" value="UniProtKB-SubCell"/>
</dbReference>
<keyword evidence="8" id="KW-0411">Iron-sulfur</keyword>
<dbReference type="InterPro" id="IPR017941">
    <property type="entry name" value="Rieske_2Fe-2S"/>
</dbReference>
<dbReference type="InterPro" id="IPR014349">
    <property type="entry name" value="Rieske_Fe-S_prot"/>
</dbReference>